<dbReference type="EMBL" id="BMRE01000001">
    <property type="protein sequence ID" value="GGU17239.1"/>
    <property type="molecule type" value="Genomic_DNA"/>
</dbReference>
<dbReference type="Proteomes" id="UP000649573">
    <property type="component" value="Unassembled WGS sequence"/>
</dbReference>
<keyword evidence="2" id="KW-1185">Reference proteome</keyword>
<accession>A0ABQ2UAQ7</accession>
<proteinExistence type="predicted"/>
<organism evidence="1 2">
    <name type="scientific">Lentzea flava</name>
    <dbReference type="NCBI Taxonomy" id="103732"/>
    <lineage>
        <taxon>Bacteria</taxon>
        <taxon>Bacillati</taxon>
        <taxon>Actinomycetota</taxon>
        <taxon>Actinomycetes</taxon>
        <taxon>Pseudonocardiales</taxon>
        <taxon>Pseudonocardiaceae</taxon>
        <taxon>Lentzea</taxon>
    </lineage>
</organism>
<comment type="caution">
    <text evidence="1">The sequence shown here is derived from an EMBL/GenBank/DDBJ whole genome shotgun (WGS) entry which is preliminary data.</text>
</comment>
<sequence length="140" mass="16124">MNGVARGTDTTAHEVLLSEYSCRRRTRRRTGYPSGMDTEELRRFVLARLAEDEERLAEEKLPLLDEAEGRGRLRIIRSDDGSGLLLLPGPIQAATERVPVPFPEKFPLLRTEVEQTRDEALLRLLAAAYDTHHDWQEEWR</sequence>
<name>A0ABQ2UAQ7_9PSEU</name>
<reference evidence="2" key="1">
    <citation type="journal article" date="2019" name="Int. J. Syst. Evol. Microbiol.">
        <title>The Global Catalogue of Microorganisms (GCM) 10K type strain sequencing project: providing services to taxonomists for standard genome sequencing and annotation.</title>
        <authorList>
            <consortium name="The Broad Institute Genomics Platform"/>
            <consortium name="The Broad Institute Genome Sequencing Center for Infectious Disease"/>
            <person name="Wu L."/>
            <person name="Ma J."/>
        </authorList>
    </citation>
    <scope>NUCLEOTIDE SEQUENCE [LARGE SCALE GENOMIC DNA]</scope>
    <source>
        <strain evidence="2">JCM 3296</strain>
    </source>
</reference>
<evidence type="ECO:0000313" key="1">
    <source>
        <dbReference type="EMBL" id="GGU17239.1"/>
    </source>
</evidence>
<evidence type="ECO:0000313" key="2">
    <source>
        <dbReference type="Proteomes" id="UP000649573"/>
    </source>
</evidence>
<gene>
    <name evidence="1" type="ORF">GCM10010178_06330</name>
</gene>
<protein>
    <submittedName>
        <fullName evidence="1">Uncharacterized protein</fullName>
    </submittedName>
</protein>